<sequence>MMGNEETVQALRAAFITTERPYREGTVEVFEQAIEAGPAPVAEAELAITALGMYEAELDGRKLGEAFLTPGFTYYPYDLHYQVYDVTDALAACATLRVYLGQGWYCGRFTCENETQIWGERPAVSWVLRIRYEDGTERCLTARDADVVAVPSPYDYAGLYDGEVYWARGAAGERPDAPAVFPPVPFEGALPETIEPSTTSVTLHETLEPQQVTERADGTTIVDFGQNMAGIVEIDPALIEGAALTVRHGELLNPDGSLYTANLRTARATIVYHKGEERGTWRPRFTYMGFRYVELSGTPWRPGLVRARALYTDMPRTGTFSCGDERVNRLYENQLWTQRSNYVEVPTDCPQRDERQGYTGDGHAFARTAAYNYDTEAFLEKFLKDVRMSQRDNSEGYVAASVPATGPAGVGFVGMQEWASADTIMPELIYDQFGDRAAFEAQYDSMRAMVDCKLKHAGDAGLWFGVNLGDWLAPGHDIAWAAQHNAPVSCAFMVNDLRIMVRAAELLGHDEDAATYRGHLERAHGAYRAAFLDEDGRLKDFYQGAAVMALALVLDRERDADTWKAVFAQLVDDVRANGMQTGFYATAHLLPVLVEGGEERLAFDVLFSTDCPGWLYQVERGATTIWERWDAIRPDGTVNEERTSDQSSENMVSFNHYAFGSVGEFLYRYVLGIRPLEPGFTSVLIEPHVDARLGHAEGIYRSRVGEIRVAWELAADGALSVEVEVPAPAVVRLPDGTEHEAEPGSHRYAVRL</sequence>
<dbReference type="Pfam" id="PF05592">
    <property type="entry name" value="Bac_rhamnosid"/>
    <property type="match status" value="1"/>
</dbReference>
<evidence type="ECO:0000313" key="8">
    <source>
        <dbReference type="EMBL" id="OUN89911.1"/>
    </source>
</evidence>
<evidence type="ECO:0000259" key="6">
    <source>
        <dbReference type="Pfam" id="PF17389"/>
    </source>
</evidence>
<evidence type="ECO:0000259" key="5">
    <source>
        <dbReference type="Pfam" id="PF08531"/>
    </source>
</evidence>
<dbReference type="PANTHER" id="PTHR33307">
    <property type="entry name" value="ALPHA-RHAMNOSIDASE (EUROFUNG)"/>
    <property type="match status" value="1"/>
</dbReference>
<comment type="catalytic activity">
    <reaction evidence="1">
        <text>Hydrolysis of terminal non-reducing alpha-L-rhamnose residues in alpha-L-rhamnosides.</text>
        <dbReference type="EC" id="3.2.1.40"/>
    </reaction>
</comment>
<name>A0A1Y3XXQ0_9ACTN</name>
<evidence type="ECO:0000256" key="2">
    <source>
        <dbReference type="ARBA" id="ARBA00012652"/>
    </source>
</evidence>
<dbReference type="InterPro" id="IPR008902">
    <property type="entry name" value="Rhamnosid_concanavalin"/>
</dbReference>
<dbReference type="InterPro" id="IPR012341">
    <property type="entry name" value="6hp_glycosidase-like_sf"/>
</dbReference>
<feature type="domain" description="Bacterial alpha-L-rhamnosidase N-terminal" evidence="5">
    <location>
        <begin position="41"/>
        <end position="169"/>
    </location>
</feature>
<dbReference type="OrthoDB" id="9761045at2"/>
<keyword evidence="3" id="KW-0378">Hydrolase</keyword>
<dbReference type="Pfam" id="PF17389">
    <property type="entry name" value="Bac_rhamnosid6H"/>
    <property type="match status" value="1"/>
</dbReference>
<dbReference type="EC" id="3.2.1.40" evidence="2"/>
<dbReference type="Gene3D" id="1.50.10.10">
    <property type="match status" value="1"/>
</dbReference>
<protein>
    <recommendedName>
        <fullName evidence="2">alpha-L-rhamnosidase</fullName>
        <ecNumber evidence="2">3.2.1.40</ecNumber>
    </recommendedName>
</protein>
<evidence type="ECO:0000256" key="1">
    <source>
        <dbReference type="ARBA" id="ARBA00001445"/>
    </source>
</evidence>
<dbReference type="InterPro" id="IPR035398">
    <property type="entry name" value="Bac_rhamnosid_C"/>
</dbReference>
<dbReference type="SUPFAM" id="SSF48208">
    <property type="entry name" value="Six-hairpin glycosidases"/>
    <property type="match status" value="1"/>
</dbReference>
<accession>A0A1Y3XXQ0</accession>
<dbReference type="InterPro" id="IPR008928">
    <property type="entry name" value="6-hairpin_glycosidase_sf"/>
</dbReference>
<evidence type="ECO:0000259" key="7">
    <source>
        <dbReference type="Pfam" id="PF17390"/>
    </source>
</evidence>
<dbReference type="Pfam" id="PF17390">
    <property type="entry name" value="Bac_rhamnosid_C"/>
    <property type="match status" value="1"/>
</dbReference>
<dbReference type="EMBL" id="NFIE01000001">
    <property type="protein sequence ID" value="OUN89911.1"/>
    <property type="molecule type" value="Genomic_DNA"/>
</dbReference>
<dbReference type="InterPro" id="IPR013737">
    <property type="entry name" value="Bac_rhamnosid_N"/>
</dbReference>
<dbReference type="Proteomes" id="UP000195781">
    <property type="component" value="Unassembled WGS sequence"/>
</dbReference>
<feature type="domain" description="Alpha-L-rhamnosidase C-terminal" evidence="7">
    <location>
        <begin position="672"/>
        <end position="742"/>
    </location>
</feature>
<dbReference type="PANTHER" id="PTHR33307:SF6">
    <property type="entry name" value="ALPHA-RHAMNOSIDASE (EUROFUNG)-RELATED"/>
    <property type="match status" value="1"/>
</dbReference>
<evidence type="ECO:0000256" key="3">
    <source>
        <dbReference type="ARBA" id="ARBA00022801"/>
    </source>
</evidence>
<dbReference type="AlphaFoldDB" id="A0A1Y3XXQ0"/>
<keyword evidence="9" id="KW-1185">Reference proteome</keyword>
<dbReference type="Gene3D" id="2.60.420.10">
    <property type="entry name" value="Maltose phosphorylase, domain 3"/>
    <property type="match status" value="1"/>
</dbReference>
<dbReference type="GO" id="GO:0005975">
    <property type="term" value="P:carbohydrate metabolic process"/>
    <property type="evidence" value="ECO:0007669"/>
    <property type="project" value="InterPro"/>
</dbReference>
<dbReference type="Pfam" id="PF08531">
    <property type="entry name" value="Bac_rhamnosid_N"/>
    <property type="match status" value="1"/>
</dbReference>
<gene>
    <name evidence="8" type="ORF">B5G02_00725</name>
</gene>
<organism evidence="8 9">
    <name type="scientific">[Collinsella] massiliensis</name>
    <dbReference type="NCBI Taxonomy" id="1232426"/>
    <lineage>
        <taxon>Bacteria</taxon>
        <taxon>Bacillati</taxon>
        <taxon>Actinomycetota</taxon>
        <taxon>Coriobacteriia</taxon>
        <taxon>Coriobacteriales</taxon>
        <taxon>Coriobacteriaceae</taxon>
        <taxon>Enorma</taxon>
    </lineage>
</organism>
<feature type="domain" description="Alpha-L-rhamnosidase six-hairpin glycosidase" evidence="6">
    <location>
        <begin position="316"/>
        <end position="670"/>
    </location>
</feature>
<dbReference type="RefSeq" id="WP_094334786.1">
    <property type="nucleotide sequence ID" value="NZ_NFIE01000001.1"/>
</dbReference>
<dbReference type="Gene3D" id="2.60.120.260">
    <property type="entry name" value="Galactose-binding domain-like"/>
    <property type="match status" value="2"/>
</dbReference>
<dbReference type="GO" id="GO:0030596">
    <property type="term" value="F:alpha-L-rhamnosidase activity"/>
    <property type="evidence" value="ECO:0007669"/>
    <property type="project" value="UniProtKB-EC"/>
</dbReference>
<reference evidence="9" key="1">
    <citation type="submission" date="2017-04" db="EMBL/GenBank/DDBJ databases">
        <title>Function of individual gut microbiota members based on whole genome sequencing of pure cultures obtained from chicken caecum.</title>
        <authorList>
            <person name="Medvecky M."/>
            <person name="Cejkova D."/>
            <person name="Polansky O."/>
            <person name="Karasova D."/>
            <person name="Kubasova T."/>
            <person name="Cizek A."/>
            <person name="Rychlik I."/>
        </authorList>
    </citation>
    <scope>NUCLEOTIDE SEQUENCE [LARGE SCALE GENOMIC DNA]</scope>
    <source>
        <strain evidence="9">An5</strain>
    </source>
</reference>
<proteinExistence type="predicted"/>
<comment type="caution">
    <text evidence="8">The sequence shown here is derived from an EMBL/GenBank/DDBJ whole genome shotgun (WGS) entry which is preliminary data.</text>
</comment>
<feature type="domain" description="Alpha-L-rhamnosidase concanavalin-like" evidence="4">
    <location>
        <begin position="215"/>
        <end position="300"/>
    </location>
</feature>
<evidence type="ECO:0000313" key="9">
    <source>
        <dbReference type="Proteomes" id="UP000195781"/>
    </source>
</evidence>
<dbReference type="InterPro" id="IPR016007">
    <property type="entry name" value="Alpha_rhamnosid"/>
</dbReference>
<dbReference type="InterPro" id="IPR035396">
    <property type="entry name" value="Bac_rhamnosid6H"/>
</dbReference>
<evidence type="ECO:0000259" key="4">
    <source>
        <dbReference type="Pfam" id="PF05592"/>
    </source>
</evidence>